<feature type="transmembrane region" description="Helical" evidence="15">
    <location>
        <begin position="44"/>
        <end position="62"/>
    </location>
</feature>
<dbReference type="Gene3D" id="3.10.120.10">
    <property type="entry name" value="Cytochrome b5-like heme/steroid binding domain"/>
    <property type="match status" value="1"/>
</dbReference>
<dbReference type="PANTHER" id="PTHR11351">
    <property type="entry name" value="ACYL-COA DESATURASE"/>
    <property type="match status" value="1"/>
</dbReference>
<evidence type="ECO:0000256" key="1">
    <source>
        <dbReference type="ARBA" id="ARBA00004141"/>
    </source>
</evidence>
<evidence type="ECO:0000256" key="11">
    <source>
        <dbReference type="ARBA" id="ARBA00023098"/>
    </source>
</evidence>
<evidence type="ECO:0000256" key="12">
    <source>
        <dbReference type="ARBA" id="ARBA00023136"/>
    </source>
</evidence>
<evidence type="ECO:0000256" key="3">
    <source>
        <dbReference type="ARBA" id="ARBA00022516"/>
    </source>
</evidence>
<feature type="domain" description="Cytochrome b5 heme-binding" evidence="16">
    <location>
        <begin position="310"/>
        <end position="388"/>
    </location>
</feature>
<dbReference type="PROSITE" id="PS00476">
    <property type="entry name" value="FATTY_ACID_DESATUR_1"/>
    <property type="match status" value="1"/>
</dbReference>
<evidence type="ECO:0000256" key="7">
    <source>
        <dbReference type="ARBA" id="ARBA00022832"/>
    </source>
</evidence>
<dbReference type="InterPro" id="IPR001522">
    <property type="entry name" value="FADS-1_CS"/>
</dbReference>
<gene>
    <name evidence="17" type="ORF">BDV26DRAFT_303236</name>
</gene>
<accession>A0A5N7AMJ6</accession>
<evidence type="ECO:0000256" key="4">
    <source>
        <dbReference type="ARBA" id="ARBA00022617"/>
    </source>
</evidence>
<evidence type="ECO:0000313" key="17">
    <source>
        <dbReference type="EMBL" id="KAE8371081.1"/>
    </source>
</evidence>
<dbReference type="GO" id="GO:0005506">
    <property type="term" value="F:iron ion binding"/>
    <property type="evidence" value="ECO:0007669"/>
    <property type="project" value="TreeGrafter"/>
</dbReference>
<evidence type="ECO:0000256" key="13">
    <source>
        <dbReference type="ARBA" id="ARBA00023160"/>
    </source>
</evidence>
<dbReference type="PANTHER" id="PTHR11351:SF31">
    <property type="entry name" value="DESATURASE 1, ISOFORM A-RELATED"/>
    <property type="match status" value="1"/>
</dbReference>
<keyword evidence="14" id="KW-0249">Electron transport</keyword>
<dbReference type="Pfam" id="PF00487">
    <property type="entry name" value="FA_desaturase"/>
    <property type="match status" value="1"/>
</dbReference>
<sequence>MFKDSSLRRSLERIHWIHALGQLGGPIWVLTRFSYIPLQRETEIWAYLYGILHGLCITIGYHRLWAHRSFRANIILRIFLAVVGAGMVQRPIIWWVQAHRAHHRYVDTDRDPYNARRGLFYSHIGWLLVRQDSSKWDIDISDLLNDPVVVWQERYYIPLAVFSSFIVPTLVAGWGWGNWRGGIFWAGLVRLVISWHCTFTVNSLAHWMGTQPFSQKVTARNNLLVGILAAGEGYHNFHHQFPFDYRNGVYWYDFDPSKWVIWLLAQLGLARGLNTATEQAIDECRSQSHREQQREGRCLGESSRANRDTIPVIEWDEYVQQVQNGRALVAIAGSIYDVSGFLDKHPGGEQLLRSACGKDATAMFHGGSFDHSPAASDLLSTMRVYIIQGGGPVEVLRTRQ</sequence>
<dbReference type="InterPro" id="IPR009160">
    <property type="entry name" value="Acyl-CoA_deSatase_haem/ster-bd"/>
</dbReference>
<comment type="catalytic activity">
    <reaction evidence="14">
        <text>octadecanoyl-CoA + 2 Fe(II)-[cytochrome b5] + O2 + 2 H(+) = (9Z)-octadecenoyl-CoA + 2 Fe(III)-[cytochrome b5] + 2 H2O</text>
        <dbReference type="Rhea" id="RHEA:19721"/>
        <dbReference type="Rhea" id="RHEA-COMP:10438"/>
        <dbReference type="Rhea" id="RHEA-COMP:10439"/>
        <dbReference type="ChEBI" id="CHEBI:15377"/>
        <dbReference type="ChEBI" id="CHEBI:15378"/>
        <dbReference type="ChEBI" id="CHEBI:15379"/>
        <dbReference type="ChEBI" id="CHEBI:29033"/>
        <dbReference type="ChEBI" id="CHEBI:29034"/>
        <dbReference type="ChEBI" id="CHEBI:57387"/>
        <dbReference type="ChEBI" id="CHEBI:57394"/>
        <dbReference type="EC" id="1.14.19.1"/>
    </reaction>
</comment>
<name>A0A5N7AMJ6_9EURO</name>
<dbReference type="GO" id="GO:0005789">
    <property type="term" value="C:endoplasmic reticulum membrane"/>
    <property type="evidence" value="ECO:0007669"/>
    <property type="project" value="TreeGrafter"/>
</dbReference>
<dbReference type="InterPro" id="IPR018506">
    <property type="entry name" value="Cyt_B5_heme-BS"/>
</dbReference>
<evidence type="ECO:0000256" key="8">
    <source>
        <dbReference type="ARBA" id="ARBA00022989"/>
    </source>
</evidence>
<dbReference type="PRINTS" id="PR00075">
    <property type="entry name" value="FACDDSATRASE"/>
</dbReference>
<keyword evidence="10 14" id="KW-0408">Iron</keyword>
<dbReference type="PIRSF" id="PIRSF000345">
    <property type="entry name" value="OLE1"/>
    <property type="match status" value="1"/>
</dbReference>
<comment type="cofactor">
    <cofactor evidence="14">
        <name>Fe(2+)</name>
        <dbReference type="ChEBI" id="CHEBI:29033"/>
    </cofactor>
    <text evidence="14">Expected to bind 2 Fe(2+) ions per subunit.</text>
</comment>
<keyword evidence="7 14" id="KW-0276">Fatty acid metabolism</keyword>
<dbReference type="InterPro" id="IPR036400">
    <property type="entry name" value="Cyt_B5-like_heme/steroid_sf"/>
</dbReference>
<evidence type="ECO:0000256" key="15">
    <source>
        <dbReference type="SAM" id="Phobius"/>
    </source>
</evidence>
<evidence type="ECO:0000256" key="2">
    <source>
        <dbReference type="ARBA" id="ARBA00009295"/>
    </source>
</evidence>
<evidence type="ECO:0000256" key="14">
    <source>
        <dbReference type="PIRNR" id="PIRNR000345"/>
    </source>
</evidence>
<dbReference type="SUPFAM" id="SSF55856">
    <property type="entry name" value="Cytochrome b5-like heme/steroid binding domain"/>
    <property type="match status" value="1"/>
</dbReference>
<evidence type="ECO:0000259" key="16">
    <source>
        <dbReference type="PROSITE" id="PS50255"/>
    </source>
</evidence>
<feature type="transmembrane region" description="Helical" evidence="15">
    <location>
        <begin position="155"/>
        <end position="176"/>
    </location>
</feature>
<comment type="similarity">
    <text evidence="2 14">Belongs to the fatty acid desaturase type 1 family.</text>
</comment>
<keyword evidence="9 14" id="KW-0560">Oxidoreductase</keyword>
<evidence type="ECO:0000313" key="18">
    <source>
        <dbReference type="Proteomes" id="UP000326198"/>
    </source>
</evidence>
<keyword evidence="8 15" id="KW-1133">Transmembrane helix</keyword>
<evidence type="ECO:0000256" key="9">
    <source>
        <dbReference type="ARBA" id="ARBA00023002"/>
    </source>
</evidence>
<keyword evidence="4 14" id="KW-0349">Heme</keyword>
<comment type="function">
    <text evidence="14">Stearoyl-CoA desaturase that utilizes O(2) and electrons from reduced cytochrome b5 to introduce the first double bond into saturated fatty acyl-CoA substrates.</text>
</comment>
<dbReference type="Pfam" id="PF00173">
    <property type="entry name" value="Cyt-b5"/>
    <property type="match status" value="1"/>
</dbReference>
<keyword evidence="14" id="KW-0813">Transport</keyword>
<keyword evidence="13 14" id="KW-0275">Fatty acid biosynthesis</keyword>
<dbReference type="SMART" id="SM01117">
    <property type="entry name" value="Cyt-b5"/>
    <property type="match status" value="1"/>
</dbReference>
<dbReference type="InterPro" id="IPR005804">
    <property type="entry name" value="FA_desaturase_dom"/>
</dbReference>
<keyword evidence="6 14" id="KW-0479">Metal-binding</keyword>
<keyword evidence="11 14" id="KW-0443">Lipid metabolism</keyword>
<dbReference type="GO" id="GO:0006636">
    <property type="term" value="P:unsaturated fatty acid biosynthetic process"/>
    <property type="evidence" value="ECO:0007669"/>
    <property type="project" value="UniProtKB-UniRule"/>
</dbReference>
<proteinExistence type="inferred from homology"/>
<keyword evidence="5 15" id="KW-0812">Transmembrane</keyword>
<organism evidence="17 18">
    <name type="scientific">Aspergillus bertholletiae</name>
    <dbReference type="NCBI Taxonomy" id="1226010"/>
    <lineage>
        <taxon>Eukaryota</taxon>
        <taxon>Fungi</taxon>
        <taxon>Dikarya</taxon>
        <taxon>Ascomycota</taxon>
        <taxon>Pezizomycotina</taxon>
        <taxon>Eurotiomycetes</taxon>
        <taxon>Eurotiomycetidae</taxon>
        <taxon>Eurotiales</taxon>
        <taxon>Aspergillaceae</taxon>
        <taxon>Aspergillus</taxon>
        <taxon>Aspergillus subgen. Circumdati</taxon>
    </lineage>
</organism>
<dbReference type="AlphaFoldDB" id="A0A5N7AMJ6"/>
<dbReference type="EC" id="1.14.19.1" evidence="14"/>
<dbReference type="GO" id="GO:0004768">
    <property type="term" value="F:stearoyl-CoA 9-desaturase activity"/>
    <property type="evidence" value="ECO:0007669"/>
    <property type="project" value="UniProtKB-UniRule"/>
</dbReference>
<keyword evidence="18" id="KW-1185">Reference proteome</keyword>
<dbReference type="OrthoDB" id="10260134at2759"/>
<comment type="subcellular location">
    <subcellularLocation>
        <location evidence="1">Membrane</location>
        <topology evidence="1">Multi-pass membrane protein</topology>
    </subcellularLocation>
</comment>
<reference evidence="17 18" key="1">
    <citation type="submission" date="2019-04" db="EMBL/GenBank/DDBJ databases">
        <title>Friends and foes A comparative genomics studyof 23 Aspergillus species from section Flavi.</title>
        <authorList>
            <consortium name="DOE Joint Genome Institute"/>
            <person name="Kjaerbolling I."/>
            <person name="Vesth T."/>
            <person name="Frisvad J.C."/>
            <person name="Nybo J.L."/>
            <person name="Theobald S."/>
            <person name="Kildgaard S."/>
            <person name="Isbrandt T."/>
            <person name="Kuo A."/>
            <person name="Sato A."/>
            <person name="Lyhne E.K."/>
            <person name="Kogle M.E."/>
            <person name="Wiebenga A."/>
            <person name="Kun R.S."/>
            <person name="Lubbers R.J."/>
            <person name="Makela M.R."/>
            <person name="Barry K."/>
            <person name="Chovatia M."/>
            <person name="Clum A."/>
            <person name="Daum C."/>
            <person name="Haridas S."/>
            <person name="He G."/>
            <person name="LaButti K."/>
            <person name="Lipzen A."/>
            <person name="Mondo S."/>
            <person name="Riley R."/>
            <person name="Salamov A."/>
            <person name="Simmons B.A."/>
            <person name="Magnuson J.K."/>
            <person name="Henrissat B."/>
            <person name="Mortensen U.H."/>
            <person name="Larsen T.O."/>
            <person name="Devries R.P."/>
            <person name="Grigoriev I.V."/>
            <person name="Machida M."/>
            <person name="Baker S.E."/>
            <person name="Andersen M.R."/>
        </authorList>
    </citation>
    <scope>NUCLEOTIDE SEQUENCE [LARGE SCALE GENOMIC DNA]</scope>
    <source>
        <strain evidence="17 18">IBT 29228</strain>
    </source>
</reference>
<evidence type="ECO:0000256" key="5">
    <source>
        <dbReference type="ARBA" id="ARBA00022692"/>
    </source>
</evidence>
<keyword evidence="3 14" id="KW-0444">Lipid biosynthesis</keyword>
<dbReference type="EMBL" id="ML736485">
    <property type="protein sequence ID" value="KAE8371081.1"/>
    <property type="molecule type" value="Genomic_DNA"/>
</dbReference>
<feature type="transmembrane region" description="Helical" evidence="15">
    <location>
        <begin position="74"/>
        <end position="96"/>
    </location>
</feature>
<dbReference type="CDD" id="cd03505">
    <property type="entry name" value="Delta9-FADS-like"/>
    <property type="match status" value="1"/>
</dbReference>
<dbReference type="GO" id="GO:0020037">
    <property type="term" value="F:heme binding"/>
    <property type="evidence" value="ECO:0007669"/>
    <property type="project" value="InterPro"/>
</dbReference>
<dbReference type="Proteomes" id="UP000326198">
    <property type="component" value="Unassembled WGS sequence"/>
</dbReference>
<evidence type="ECO:0000256" key="10">
    <source>
        <dbReference type="ARBA" id="ARBA00023004"/>
    </source>
</evidence>
<dbReference type="InterPro" id="IPR001199">
    <property type="entry name" value="Cyt_B5-like_heme/steroid-bd"/>
</dbReference>
<keyword evidence="12 15" id="KW-0472">Membrane</keyword>
<dbReference type="PROSITE" id="PS00191">
    <property type="entry name" value="CYTOCHROME_B5_1"/>
    <property type="match status" value="1"/>
</dbReference>
<dbReference type="InterPro" id="IPR015876">
    <property type="entry name" value="Acyl-CoA_DS"/>
</dbReference>
<dbReference type="PROSITE" id="PS50255">
    <property type="entry name" value="CYTOCHROME_B5_2"/>
    <property type="match status" value="1"/>
</dbReference>
<evidence type="ECO:0000256" key="6">
    <source>
        <dbReference type="ARBA" id="ARBA00022723"/>
    </source>
</evidence>
<protein>
    <recommendedName>
        <fullName evidence="14">Acyl-CoA desaturase</fullName>
        <ecNumber evidence="14">1.14.19.1</ecNumber>
    </recommendedName>
</protein>